<accession>A0A0A2VJJ0</accession>
<dbReference type="InterPro" id="IPR045119">
    <property type="entry name" value="SUN1-5"/>
</dbReference>
<feature type="compositionally biased region" description="Polar residues" evidence="5">
    <location>
        <begin position="272"/>
        <end position="283"/>
    </location>
</feature>
<evidence type="ECO:0000313" key="9">
    <source>
        <dbReference type="Proteomes" id="UP000030106"/>
    </source>
</evidence>
<feature type="region of interest" description="Disordered" evidence="5">
    <location>
        <begin position="1"/>
        <end position="67"/>
    </location>
</feature>
<keyword evidence="2 6" id="KW-0812">Transmembrane</keyword>
<evidence type="ECO:0000256" key="3">
    <source>
        <dbReference type="ARBA" id="ARBA00022989"/>
    </source>
</evidence>
<feature type="compositionally biased region" description="Basic and acidic residues" evidence="5">
    <location>
        <begin position="104"/>
        <end position="113"/>
    </location>
</feature>
<dbReference type="InterPro" id="IPR012919">
    <property type="entry name" value="SUN_dom"/>
</dbReference>
<evidence type="ECO:0000256" key="2">
    <source>
        <dbReference type="ARBA" id="ARBA00022692"/>
    </source>
</evidence>
<name>A0A0A2VJJ0_BEABA</name>
<feature type="transmembrane region" description="Helical" evidence="6">
    <location>
        <begin position="453"/>
        <end position="477"/>
    </location>
</feature>
<dbReference type="Gene3D" id="2.60.120.260">
    <property type="entry name" value="Galactose-binding domain-like"/>
    <property type="match status" value="1"/>
</dbReference>
<dbReference type="eggNOG" id="ENOG502SU65">
    <property type="taxonomic scope" value="Eukaryota"/>
</dbReference>
<evidence type="ECO:0000256" key="1">
    <source>
        <dbReference type="ARBA" id="ARBA00004370"/>
    </source>
</evidence>
<comment type="subcellular location">
    <subcellularLocation>
        <location evidence="1">Membrane</location>
    </subcellularLocation>
</comment>
<feature type="region of interest" description="Disordered" evidence="5">
    <location>
        <begin position="174"/>
        <end position="283"/>
    </location>
</feature>
<dbReference type="Proteomes" id="UP000030106">
    <property type="component" value="Unassembled WGS sequence"/>
</dbReference>
<dbReference type="AlphaFoldDB" id="A0A0A2VJJ0"/>
<proteinExistence type="predicted"/>
<evidence type="ECO:0000256" key="6">
    <source>
        <dbReference type="SAM" id="Phobius"/>
    </source>
</evidence>
<dbReference type="STRING" id="1245745.A0A0A2VJJ0"/>
<feature type="domain" description="SUN" evidence="7">
    <location>
        <begin position="816"/>
        <end position="1022"/>
    </location>
</feature>
<evidence type="ECO:0000259" key="7">
    <source>
        <dbReference type="PROSITE" id="PS51469"/>
    </source>
</evidence>
<dbReference type="HOGENOM" id="CLU_279786_0_0_1"/>
<sequence length="1029" mass="115081">MPPTPYPIRRRPGIVARERARATPAPEDDATEFRKPNLPPLHGTPSARRQYTYGAAAEPSPARPLLRGDVVDLSGAVQGALERQELQQAAQHRRQSGADLFLEEAERQERGSVENDEDRQAMPPPSFKPLQKSKEVGSVSLSEHRDDSDGDVARGFDIESDYYSEASIASSPVAAPIVEQHQDSSAVLQRRASEHQPLGYPELPSLSSEVPRRSSNAENEQPSSPSALGTPGLRSSPRRPKQPQPKTVTLDNQKPSETASANARRLREKNPTTKLSSTQALLTGQDTMAAQSIVQEKKRFSSRLESGQRAPLRQRSGNSEHVTRDVEEATAARPSLFAQAKDVAVSASPFSTRSFYASDHGEMDDAMQREIQSNESESENGDSRQHWSWLRSLAMLSPFRHNQDDLRTDTINWWQLLNPYTYFEALCWLFSAAYASGLEFVNKLCPQTLLDGLFSSLGMVMYFVAAIIGLITLFSVVHATLSGKVDDDFSMDRLLSMPETHWPGLGYMAGKAHGFLPAFSWLTWSQSSSLPDLSHLDNDGLARLDEYLRQYQREFERIQQAGKLHEKSLQKLEAVVPKLVHVQLEDGKPVVAQEFWHALRDLIHRDGDFLTFEQKDGSYEVASEAHWQAIASRITTDPTFTKQINMTVDSMEARFKEGAAGFWDAWIKNNDAKISEMLGSALDQIQNAGSQREFDKRLQRIVKQHIDESNKHSSVVSREEFLRHLKNEFATHRAEVRAELVELQPRLEVLIRQAALLAGKGAPDSMSKAEIVTLVHNLVTKAMADMNLEAMARGQIHSHWDNFLRHQINYFGVGAGATIDAQHTSPPFKPPKDSTYVVQKGLKGVQTPIPRVALEPWSDEGDCWCAARSVNHRGNPHGAILSVQMAHRIIPQHIVVEHIVAAATTDPNARPKEIEVYAEIDPQLRDVVKEFSAKHFPDIYPLGEDNAGWNVSPAALPARFVKIAQFVYEDVQPHDGVQVHKLSDELLDLGAATDHVIVRAVSNYGAKWHTCFYRVRLYGESRDYRGVPW</sequence>
<evidence type="ECO:0000313" key="8">
    <source>
        <dbReference type="EMBL" id="KGQ06497.1"/>
    </source>
</evidence>
<comment type="caution">
    <text evidence="8">The sequence shown here is derived from an EMBL/GenBank/DDBJ whole genome shotgun (WGS) entry which is preliminary data.</text>
</comment>
<feature type="compositionally biased region" description="Basic and acidic residues" evidence="5">
    <location>
        <begin position="142"/>
        <end position="156"/>
    </location>
</feature>
<gene>
    <name evidence="8" type="ORF">BBAD15_g8184</name>
</gene>
<dbReference type="PROSITE" id="PS51469">
    <property type="entry name" value="SUN"/>
    <property type="match status" value="1"/>
</dbReference>
<dbReference type="GO" id="GO:0034993">
    <property type="term" value="C:meiotic nuclear membrane microtubule tethering complex"/>
    <property type="evidence" value="ECO:0007669"/>
    <property type="project" value="TreeGrafter"/>
</dbReference>
<feature type="compositionally biased region" description="Polar residues" evidence="5">
    <location>
        <begin position="247"/>
        <end position="261"/>
    </location>
</feature>
<protein>
    <recommendedName>
        <fullName evidence="7">SUN domain-containing protein</fullName>
    </recommendedName>
</protein>
<dbReference type="OrthoDB" id="342281at2759"/>
<keyword evidence="3 6" id="KW-1133">Transmembrane helix</keyword>
<evidence type="ECO:0000256" key="5">
    <source>
        <dbReference type="SAM" id="MobiDB-lite"/>
    </source>
</evidence>
<dbReference type="EMBL" id="ANFO01000809">
    <property type="protein sequence ID" value="KGQ06497.1"/>
    <property type="molecule type" value="Genomic_DNA"/>
</dbReference>
<feature type="region of interest" description="Disordered" evidence="5">
    <location>
        <begin position="85"/>
        <end position="156"/>
    </location>
</feature>
<evidence type="ECO:0000256" key="4">
    <source>
        <dbReference type="ARBA" id="ARBA00023136"/>
    </source>
</evidence>
<reference evidence="8 9" key="1">
    <citation type="submission" date="2012-10" db="EMBL/GenBank/DDBJ databases">
        <title>Genome sequencing and analysis of entomopathogenic fungi Beauveria bassiana D1-5.</title>
        <authorList>
            <person name="Li Q."/>
            <person name="Wang L."/>
            <person name="Zhang Z."/>
            <person name="Wang Q."/>
            <person name="Ren J."/>
            <person name="Wang M."/>
            <person name="Xu W."/>
            <person name="Wang J."/>
            <person name="Lu Y."/>
            <person name="Du Q."/>
            <person name="Sun Z."/>
        </authorList>
    </citation>
    <scope>NUCLEOTIDE SEQUENCE [LARGE SCALE GENOMIC DNA]</scope>
    <source>
        <strain evidence="8 9">D1-5</strain>
    </source>
</reference>
<feature type="region of interest" description="Disordered" evidence="5">
    <location>
        <begin position="295"/>
        <end position="328"/>
    </location>
</feature>
<keyword evidence="4 6" id="KW-0472">Membrane</keyword>
<dbReference type="PANTHER" id="PTHR12911:SF8">
    <property type="entry name" value="KLAROID PROTEIN-RELATED"/>
    <property type="match status" value="1"/>
</dbReference>
<dbReference type="GO" id="GO:0043495">
    <property type="term" value="F:protein-membrane adaptor activity"/>
    <property type="evidence" value="ECO:0007669"/>
    <property type="project" value="TreeGrafter"/>
</dbReference>
<organism evidence="8 9">
    <name type="scientific">Beauveria bassiana D1-5</name>
    <dbReference type="NCBI Taxonomy" id="1245745"/>
    <lineage>
        <taxon>Eukaryota</taxon>
        <taxon>Fungi</taxon>
        <taxon>Dikarya</taxon>
        <taxon>Ascomycota</taxon>
        <taxon>Pezizomycotina</taxon>
        <taxon>Sordariomycetes</taxon>
        <taxon>Hypocreomycetidae</taxon>
        <taxon>Hypocreales</taxon>
        <taxon>Cordycipitaceae</taxon>
        <taxon>Beauveria</taxon>
    </lineage>
</organism>
<dbReference type="PANTHER" id="PTHR12911">
    <property type="entry name" value="SAD1/UNC-84-LIKE PROTEIN-RELATED"/>
    <property type="match status" value="1"/>
</dbReference>
<feature type="compositionally biased region" description="Polar residues" evidence="5">
    <location>
        <begin position="205"/>
        <end position="227"/>
    </location>
</feature>